<dbReference type="EMBL" id="CP050299">
    <property type="protein sequence ID" value="QND62389.1"/>
    <property type="molecule type" value="Genomic_DNA"/>
</dbReference>
<evidence type="ECO:0000313" key="9">
    <source>
        <dbReference type="Proteomes" id="UP000515465"/>
    </source>
</evidence>
<dbReference type="GO" id="GO:0000103">
    <property type="term" value="P:sulfate assimilation"/>
    <property type="evidence" value="ECO:0007669"/>
    <property type="project" value="TreeGrafter"/>
</dbReference>
<feature type="binding site" evidence="7">
    <location>
        <position position="210"/>
    </location>
    <ligand>
        <name>Mg(2+)</name>
        <dbReference type="ChEBI" id="CHEBI:18420"/>
        <label>1</label>
        <note>catalytic</note>
    </ligand>
</feature>
<feature type="binding site" evidence="7">
    <location>
        <position position="81"/>
    </location>
    <ligand>
        <name>Mg(2+)</name>
        <dbReference type="ChEBI" id="CHEBI:18420"/>
        <label>1</label>
        <note>catalytic</note>
    </ligand>
</feature>
<dbReference type="Proteomes" id="UP000515465">
    <property type="component" value="Plasmid p_1"/>
</dbReference>
<proteinExistence type="inferred from homology"/>
<dbReference type="InterPro" id="IPR020550">
    <property type="entry name" value="Inositol_monophosphatase_CS"/>
</dbReference>
<geneLocation type="plasmid" evidence="8 9">
    <name>p_1</name>
</geneLocation>
<dbReference type="PROSITE" id="PS00630">
    <property type="entry name" value="IMP_2"/>
    <property type="match status" value="1"/>
</dbReference>
<feature type="binding site" evidence="7">
    <location>
        <position position="84"/>
    </location>
    <ligand>
        <name>Mg(2+)</name>
        <dbReference type="ChEBI" id="CHEBI:18420"/>
        <label>1</label>
        <note>catalytic</note>
    </ligand>
</feature>
<name>A0A7G6T6K7_9HYPH</name>
<dbReference type="SUPFAM" id="SSF56655">
    <property type="entry name" value="Carbohydrate phosphatase"/>
    <property type="match status" value="1"/>
</dbReference>
<keyword evidence="7" id="KW-0460">Magnesium</keyword>
<keyword evidence="2" id="KW-1003">Cell membrane</keyword>
<dbReference type="EC" id="3.1.3.7" evidence="6"/>
<evidence type="ECO:0000256" key="6">
    <source>
        <dbReference type="NCBIfam" id="TIGR01331"/>
    </source>
</evidence>
<sequence>MPLNIERSRKSKSCHAPVKLPKSLRHIQADASSVTEADRAAERVILEGLREALAGVTCVAEEEIAAGVVPVLEGDAILLIDPLDGTKGFINRNSDFTVNIALVRQGVPELGVVYAPAKGVLYSGRPGEATEVSIAPDFQPAARRKISVRRAAKRLTIVASRPHRTPETDEFIARFPGAEIVSVGSSLKFCLLASGAADLYPRFGRSMEWDTAAGDAVLRAAGGRTTLLEGGPLRYGKLGQQDEADFANSCS</sequence>
<evidence type="ECO:0000256" key="7">
    <source>
        <dbReference type="PIRSR" id="PIRSR600760-2"/>
    </source>
</evidence>
<evidence type="ECO:0000256" key="4">
    <source>
        <dbReference type="ARBA" id="ARBA00022801"/>
    </source>
</evidence>
<feature type="binding site" evidence="7">
    <location>
        <position position="61"/>
    </location>
    <ligand>
        <name>Mg(2+)</name>
        <dbReference type="ChEBI" id="CHEBI:18420"/>
        <label>1</label>
        <note>catalytic</note>
    </ligand>
</feature>
<dbReference type="GO" id="GO:0050427">
    <property type="term" value="P:3'-phosphoadenosine 5'-phosphosulfate metabolic process"/>
    <property type="evidence" value="ECO:0007669"/>
    <property type="project" value="TreeGrafter"/>
</dbReference>
<dbReference type="AlphaFoldDB" id="A0A7G6T6K7"/>
<evidence type="ECO:0000313" key="8">
    <source>
        <dbReference type="EMBL" id="QND62389.1"/>
    </source>
</evidence>
<reference evidence="8" key="1">
    <citation type="journal article" date="2020" name="Mol. Plant Microbe Interact.">
        <title>Complete genome sequences of four natural Pseudomonas isolates that catabolize a wide range of aromatic compounds relevant to lignin valorization.</title>
        <authorList>
            <person name="Hatmaker E.A."/>
            <person name="Presle G."/>
            <person name="Cannon O."/>
            <person name="Guss A.M."/>
            <person name="Elkins J.G."/>
        </authorList>
    </citation>
    <scope>NUCLEOTIDE SEQUENCE</scope>
    <source>
        <strain evidence="8">583</strain>
        <plasmid evidence="8">p_1</plasmid>
    </source>
</reference>
<dbReference type="InterPro" id="IPR006240">
    <property type="entry name" value="CysQ"/>
</dbReference>
<dbReference type="PANTHER" id="PTHR43028:SF5">
    <property type="entry name" value="3'(2'),5'-BISPHOSPHATE NUCLEOTIDASE 1"/>
    <property type="match status" value="1"/>
</dbReference>
<dbReference type="InterPro" id="IPR000760">
    <property type="entry name" value="Inositol_monophosphatase-like"/>
</dbReference>
<keyword evidence="4 8" id="KW-0378">Hydrolase</keyword>
<dbReference type="Gene3D" id="3.40.190.80">
    <property type="match status" value="1"/>
</dbReference>
<feature type="binding site" evidence="7">
    <location>
        <position position="83"/>
    </location>
    <ligand>
        <name>Mg(2+)</name>
        <dbReference type="ChEBI" id="CHEBI:18420"/>
        <label>1</label>
        <note>catalytic</note>
    </ligand>
</feature>
<accession>A0A7G6T6K7</accession>
<keyword evidence="3" id="KW-0997">Cell inner membrane</keyword>
<dbReference type="GO" id="GO:0000287">
    <property type="term" value="F:magnesium ion binding"/>
    <property type="evidence" value="ECO:0007669"/>
    <property type="project" value="UniProtKB-UniRule"/>
</dbReference>
<dbReference type="PRINTS" id="PR00377">
    <property type="entry name" value="IMPHPHTASES"/>
</dbReference>
<dbReference type="GO" id="GO:0008441">
    <property type="term" value="F:3'(2'),5'-bisphosphate nucleotidase activity"/>
    <property type="evidence" value="ECO:0007669"/>
    <property type="project" value="UniProtKB-UniRule"/>
</dbReference>
<dbReference type="Pfam" id="PF00459">
    <property type="entry name" value="Inositol_P"/>
    <property type="match status" value="1"/>
</dbReference>
<dbReference type="CDD" id="cd01638">
    <property type="entry name" value="CysQ"/>
    <property type="match status" value="1"/>
</dbReference>
<evidence type="ECO:0000256" key="2">
    <source>
        <dbReference type="ARBA" id="ARBA00022475"/>
    </source>
</evidence>
<protein>
    <recommendedName>
        <fullName evidence="6">3'(2'),5'-bisphosphate nucleotidase CysQ</fullName>
        <ecNumber evidence="6">3.1.3.7</ecNumber>
    </recommendedName>
</protein>
<organism evidence="8 9">
    <name type="scientific">Mesorhizobium huakuii</name>
    <dbReference type="NCBI Taxonomy" id="28104"/>
    <lineage>
        <taxon>Bacteria</taxon>
        <taxon>Pseudomonadati</taxon>
        <taxon>Pseudomonadota</taxon>
        <taxon>Alphaproteobacteria</taxon>
        <taxon>Hyphomicrobiales</taxon>
        <taxon>Phyllobacteriaceae</taxon>
        <taxon>Mesorhizobium</taxon>
    </lineage>
</organism>
<dbReference type="GO" id="GO:0046854">
    <property type="term" value="P:phosphatidylinositol phosphate biosynthetic process"/>
    <property type="evidence" value="ECO:0007669"/>
    <property type="project" value="InterPro"/>
</dbReference>
<evidence type="ECO:0000256" key="1">
    <source>
        <dbReference type="ARBA" id="ARBA00005289"/>
    </source>
</evidence>
<dbReference type="NCBIfam" id="TIGR01331">
    <property type="entry name" value="bisphos_cysQ"/>
    <property type="match status" value="1"/>
</dbReference>
<comment type="cofactor">
    <cofactor evidence="7">
        <name>Mg(2+)</name>
        <dbReference type="ChEBI" id="CHEBI:18420"/>
    </cofactor>
</comment>
<comment type="similarity">
    <text evidence="1">Belongs to the inositol monophosphatase superfamily. CysQ family.</text>
</comment>
<keyword evidence="8" id="KW-0614">Plasmid</keyword>
<dbReference type="PANTHER" id="PTHR43028">
    <property type="entry name" value="3'(2'),5'-BISPHOSPHATE NUCLEOTIDASE 1"/>
    <property type="match status" value="1"/>
</dbReference>
<keyword evidence="7" id="KW-0479">Metal-binding</keyword>
<keyword evidence="5" id="KW-0472">Membrane</keyword>
<dbReference type="InterPro" id="IPR050725">
    <property type="entry name" value="CysQ/Inositol_MonoPase"/>
</dbReference>
<dbReference type="Gene3D" id="3.30.540.10">
    <property type="entry name" value="Fructose-1,6-Bisphosphatase, subunit A, domain 1"/>
    <property type="match status" value="1"/>
</dbReference>
<gene>
    <name evidence="8" type="primary">cysQ</name>
    <name evidence="8" type="ORF">HB778_38380</name>
</gene>
<evidence type="ECO:0000256" key="3">
    <source>
        <dbReference type="ARBA" id="ARBA00022519"/>
    </source>
</evidence>
<evidence type="ECO:0000256" key="5">
    <source>
        <dbReference type="ARBA" id="ARBA00023136"/>
    </source>
</evidence>